<evidence type="ECO:0000313" key="3">
    <source>
        <dbReference type="EMBL" id="QEH35251.1"/>
    </source>
</evidence>
<feature type="domain" description="Peptidase M1 membrane alanine aminopeptidase" evidence="2">
    <location>
        <begin position="299"/>
        <end position="506"/>
    </location>
</feature>
<dbReference type="CDD" id="cd09604">
    <property type="entry name" value="M1_APN_like"/>
    <property type="match status" value="1"/>
</dbReference>
<dbReference type="Proteomes" id="UP000324233">
    <property type="component" value="Chromosome"/>
</dbReference>
<dbReference type="EMBL" id="CP042997">
    <property type="protein sequence ID" value="QEH35251.1"/>
    <property type="molecule type" value="Genomic_DNA"/>
</dbReference>
<dbReference type="GO" id="GO:0008270">
    <property type="term" value="F:zinc ion binding"/>
    <property type="evidence" value="ECO:0007669"/>
    <property type="project" value="InterPro"/>
</dbReference>
<dbReference type="KEGG" id="agv:OJF2_37990"/>
<reference evidence="3 4" key="1">
    <citation type="submission" date="2019-08" db="EMBL/GenBank/DDBJ databases">
        <title>Deep-cultivation of Planctomycetes and their phenomic and genomic characterization uncovers novel biology.</title>
        <authorList>
            <person name="Wiegand S."/>
            <person name="Jogler M."/>
            <person name="Boedeker C."/>
            <person name="Pinto D."/>
            <person name="Vollmers J."/>
            <person name="Rivas-Marin E."/>
            <person name="Kohn T."/>
            <person name="Peeters S.H."/>
            <person name="Heuer A."/>
            <person name="Rast P."/>
            <person name="Oberbeckmann S."/>
            <person name="Bunk B."/>
            <person name="Jeske O."/>
            <person name="Meyerdierks A."/>
            <person name="Storesund J.E."/>
            <person name="Kallscheuer N."/>
            <person name="Luecker S."/>
            <person name="Lage O.M."/>
            <person name="Pohl T."/>
            <person name="Merkel B.J."/>
            <person name="Hornburger P."/>
            <person name="Mueller R.-W."/>
            <person name="Bruemmer F."/>
            <person name="Labrenz M."/>
            <person name="Spormann A.M."/>
            <person name="Op den Camp H."/>
            <person name="Overmann J."/>
            <person name="Amann R."/>
            <person name="Jetten M.S.M."/>
            <person name="Mascher T."/>
            <person name="Medema M.H."/>
            <person name="Devos D.P."/>
            <person name="Kaster A.-K."/>
            <person name="Ovreas L."/>
            <person name="Rohde M."/>
            <person name="Galperin M.Y."/>
            <person name="Jogler C."/>
        </authorList>
    </citation>
    <scope>NUCLEOTIDE SEQUENCE [LARGE SCALE GENOMIC DNA]</scope>
    <source>
        <strain evidence="3 4">OJF2</strain>
    </source>
</reference>
<accession>A0A5B9W5J5</accession>
<gene>
    <name evidence="3" type="ORF">OJF2_37990</name>
</gene>
<evidence type="ECO:0000256" key="1">
    <source>
        <dbReference type="SAM" id="MobiDB-lite"/>
    </source>
</evidence>
<name>A0A5B9W5J5_9BACT</name>
<organism evidence="3 4">
    <name type="scientific">Aquisphaera giovannonii</name>
    <dbReference type="NCBI Taxonomy" id="406548"/>
    <lineage>
        <taxon>Bacteria</taxon>
        <taxon>Pseudomonadati</taxon>
        <taxon>Planctomycetota</taxon>
        <taxon>Planctomycetia</taxon>
        <taxon>Isosphaerales</taxon>
        <taxon>Isosphaeraceae</taxon>
        <taxon>Aquisphaera</taxon>
    </lineage>
</organism>
<proteinExistence type="predicted"/>
<protein>
    <submittedName>
        <fullName evidence="3">Peptidase family M1</fullName>
    </submittedName>
</protein>
<evidence type="ECO:0000313" key="4">
    <source>
        <dbReference type="Proteomes" id="UP000324233"/>
    </source>
</evidence>
<evidence type="ECO:0000259" key="2">
    <source>
        <dbReference type="Pfam" id="PF01433"/>
    </source>
</evidence>
<dbReference type="Gene3D" id="2.40.160.50">
    <property type="entry name" value="membrane protein fhac: a member of the omp85/tpsb transporter family"/>
    <property type="match status" value="1"/>
</dbReference>
<dbReference type="GO" id="GO:0008237">
    <property type="term" value="F:metallopeptidase activity"/>
    <property type="evidence" value="ECO:0007669"/>
    <property type="project" value="InterPro"/>
</dbReference>
<dbReference type="RefSeq" id="WP_246196607.1">
    <property type="nucleotide sequence ID" value="NZ_CP042997.1"/>
</dbReference>
<dbReference type="Pfam" id="PF01433">
    <property type="entry name" value="Peptidase_M1"/>
    <property type="match status" value="1"/>
</dbReference>
<dbReference type="AlphaFoldDB" id="A0A5B9W5J5"/>
<dbReference type="InterPro" id="IPR014782">
    <property type="entry name" value="Peptidase_M1_dom"/>
</dbReference>
<dbReference type="SUPFAM" id="SSF55486">
    <property type="entry name" value="Metalloproteases ('zincins'), catalytic domain"/>
    <property type="match status" value="1"/>
</dbReference>
<dbReference type="InterPro" id="IPR027268">
    <property type="entry name" value="Peptidase_M4/M1_CTD_sf"/>
</dbReference>
<sequence length="1027" mass="114983">MGCALAVAGLPARPGDAARAQPPAGRATASPQVLASPQRPAVNIPPGLPRYDIAARIDPRAKRVDAVERVTFTNRSKVPVTELVFHVYPRYKVEGKERLRLARTMEMLRLSPEEALDDKGDRLAVSGVEVEGEARPAAFSFDPGDPTILVVPLARPVPPGGRAVARVGFLVDLPEKWGRWGTYREVTYLVNWYPVLAHHDDRGWQRTPFAPWHQPFYQDAGHYHVNVDLPAGQVVASSGRIVGREEAPGGWQRLRIDADPVRDFALVCSARFRTWERTVGATTVRVHGFDEHEANARRALDYACEVIPQYEKWFGPYSDTEFEIAPAFFGWNGNECSGLVLLDDRVLRLPSAGRRYIEHLVTHETMHQWWYNTVGTDGYGETFMDEGLVNSFTARRLDAKYGRNGPLITWPEGLTWLPTIGREDMRMAGYYGWKRKGGSGPVIQDMGQMGNLMVLFSLAYDRGGKVVDMMYNRMGEERFFAFFRKLYADYSFKTLYYADFKRELAAFDPKGDWPAFLEGWLEASRETDWSVKKVEVAAPRGGAVAAAGGGTRADPEVRRVTVEVEQEGELAEPTVVLCKTAEGELRVPLWPEKGTYEVPGARVERIVRPSAQGPAPGGGGGEGEGPKATGQGRDQGRPRWRGGRWVVTLDAPGEPTQVELDPDHALLDSNPENNRWKPEIAWRLTPLMTPLDMSGQFQAYDRPSVVAGPFIDQYARGGVKAGVQRTNRWSVVGWAGTEPALREAIFGGEATLFHTPSTNWATGFFYEQGLYNFYNDKRHSGGRFYMRKRLLESSSFIVDDPVFFEVYYGLGNEFWQGDDGRPVSQYLGAVGVRYRQNTQFPYWDPVQGELIDVSAEYGNTLMGSQLDYARVVGQYGLVRKAPESWGIFPNSRFALRGYGGWSTPGNATLFRLGGGQRLRALDLTSLEGSAVWLVTAEWRFPIWRDIDRDVIDHTISFRHLYGALFYDIGQSYLGDRWGPIVHGPGLGLRWDVVLFSFLERATLRLDIAQPVGVRGGPVLWFGINQVF</sequence>
<feature type="region of interest" description="Disordered" evidence="1">
    <location>
        <begin position="609"/>
        <end position="641"/>
    </location>
</feature>
<keyword evidence="4" id="KW-1185">Reference proteome</keyword>
<dbReference type="Gene3D" id="1.10.390.10">
    <property type="entry name" value="Neutral Protease Domain 2"/>
    <property type="match status" value="1"/>
</dbReference>
<feature type="region of interest" description="Disordered" evidence="1">
    <location>
        <begin position="12"/>
        <end position="41"/>
    </location>
</feature>